<protein>
    <submittedName>
        <fullName evidence="4">3-carboxy-cis,cis-muconate cycloisomerase</fullName>
        <ecNumber evidence="4">5.5.1.2</ecNumber>
    </submittedName>
</protein>
<dbReference type="PROSITE" id="PS00163">
    <property type="entry name" value="FUMARATE_LYASES"/>
    <property type="match status" value="1"/>
</dbReference>
<gene>
    <name evidence="4" type="primary">pcaB</name>
    <name evidence="4" type="ORF">ACFO8L_08645</name>
</gene>
<dbReference type="InterPro" id="IPR020557">
    <property type="entry name" value="Fumarate_lyase_CS"/>
</dbReference>
<accession>A0ABV9EBD2</accession>
<dbReference type="SUPFAM" id="SSF48557">
    <property type="entry name" value="L-aspartase-like"/>
    <property type="match status" value="1"/>
</dbReference>
<dbReference type="PANTHER" id="PTHR43172:SF2">
    <property type="entry name" value="ADENYLOSUCCINATE LYASE C-TERMINAL DOMAIN-CONTAINING PROTEIN"/>
    <property type="match status" value="1"/>
</dbReference>
<evidence type="ECO:0000256" key="1">
    <source>
        <dbReference type="ARBA" id="ARBA00023239"/>
    </source>
</evidence>
<dbReference type="RefSeq" id="WP_262841614.1">
    <property type="nucleotide sequence ID" value="NZ_JANZYP010000006.1"/>
</dbReference>
<dbReference type="PRINTS" id="PR00145">
    <property type="entry name" value="ARGSUCLYASE"/>
</dbReference>
<dbReference type="Pfam" id="PF00206">
    <property type="entry name" value="Lyase_1"/>
    <property type="match status" value="1"/>
</dbReference>
<dbReference type="EMBL" id="JBHSFN010000004">
    <property type="protein sequence ID" value="MFC4586138.1"/>
    <property type="molecule type" value="Genomic_DNA"/>
</dbReference>
<proteinExistence type="inferred from homology"/>
<reference evidence="5" key="1">
    <citation type="journal article" date="2019" name="Int. J. Syst. Evol. Microbiol.">
        <title>The Global Catalogue of Microorganisms (GCM) 10K type strain sequencing project: providing services to taxonomists for standard genome sequencing and annotation.</title>
        <authorList>
            <consortium name="The Broad Institute Genomics Platform"/>
            <consortium name="The Broad Institute Genome Sequencing Center for Infectious Disease"/>
            <person name="Wu L."/>
            <person name="Ma J."/>
        </authorList>
    </citation>
    <scope>NUCLEOTIDE SEQUENCE [LARGE SCALE GENOMIC DNA]</scope>
    <source>
        <strain evidence="5">CCUG 49560</strain>
    </source>
</reference>
<evidence type="ECO:0000259" key="3">
    <source>
        <dbReference type="Pfam" id="PF00206"/>
    </source>
</evidence>
<organism evidence="4 5">
    <name type="scientific">Sphaerisporangium corydalis</name>
    <dbReference type="NCBI Taxonomy" id="1441875"/>
    <lineage>
        <taxon>Bacteria</taxon>
        <taxon>Bacillati</taxon>
        <taxon>Actinomycetota</taxon>
        <taxon>Actinomycetes</taxon>
        <taxon>Streptosporangiales</taxon>
        <taxon>Streptosporangiaceae</taxon>
        <taxon>Sphaerisporangium</taxon>
    </lineage>
</organism>
<dbReference type="Gene3D" id="1.20.200.10">
    <property type="entry name" value="Fumarase/aspartase (Central domain)"/>
    <property type="match status" value="1"/>
</dbReference>
<comment type="similarity">
    <text evidence="2">Belongs to the class-II fumarase/aspartase family.</text>
</comment>
<dbReference type="Proteomes" id="UP001595891">
    <property type="component" value="Unassembled WGS sequence"/>
</dbReference>
<dbReference type="InterPro" id="IPR000362">
    <property type="entry name" value="Fumarate_lyase_fam"/>
</dbReference>
<name>A0ABV9EBD2_9ACTN</name>
<dbReference type="GO" id="GO:0047472">
    <property type="term" value="F:3-carboxy-cis,cis-muconate cycloisomerase activity"/>
    <property type="evidence" value="ECO:0007669"/>
    <property type="project" value="UniProtKB-EC"/>
</dbReference>
<evidence type="ECO:0000313" key="4">
    <source>
        <dbReference type="EMBL" id="MFC4586138.1"/>
    </source>
</evidence>
<dbReference type="InterPro" id="IPR012789">
    <property type="entry name" value="Protocat_PcaB-like"/>
</dbReference>
<keyword evidence="4" id="KW-0413">Isomerase</keyword>
<dbReference type="InterPro" id="IPR008948">
    <property type="entry name" value="L-Aspartase-like"/>
</dbReference>
<evidence type="ECO:0000256" key="2">
    <source>
        <dbReference type="ARBA" id="ARBA00034772"/>
    </source>
</evidence>
<keyword evidence="1" id="KW-0456">Lyase</keyword>
<dbReference type="PRINTS" id="PR00149">
    <property type="entry name" value="FUMRATELYASE"/>
</dbReference>
<dbReference type="PANTHER" id="PTHR43172">
    <property type="entry name" value="ADENYLOSUCCINATE LYASE"/>
    <property type="match status" value="1"/>
</dbReference>
<dbReference type="EC" id="5.5.1.2" evidence="4"/>
<sequence>MIFEGSPLDAGLLSPVRAGTTVAALTCDEAFLRGMLDAEAALARAQARFGIVPTSAAEAVTALCEKIEIDVAELARRAREAGNPVVPLLAELRAAEGSLGGFLHHGATSQDIVDTALMLMAKRAREVILADLGRTLYALARLADGHRDTPMAGRTLGQHAVPITFGLKAAGWLTLVAEARAALREARLPAQLGGAAGTLEGLGPAELTDVFADELGLARATLPWHTRRTAVAGLGAALATTAGALGKIAGDVVLLAQNEVGEVAEPAAPGRGGSSAMPHKRNPVLSVLIGSAAAQVPALAQILQSSMVAEHERPTGAWHAEWMPLRECLRLTGGAAEIAAELCAGLRVFPERMRANLDATGDLTGGLGASGDLVTRALEAYEEGG</sequence>
<evidence type="ECO:0000313" key="5">
    <source>
        <dbReference type="Proteomes" id="UP001595891"/>
    </source>
</evidence>
<dbReference type="InterPro" id="IPR022761">
    <property type="entry name" value="Fumarate_lyase_N"/>
</dbReference>
<feature type="domain" description="Fumarate lyase N-terminal" evidence="3">
    <location>
        <begin position="35"/>
        <end position="296"/>
    </location>
</feature>
<comment type="caution">
    <text evidence="4">The sequence shown here is derived from an EMBL/GenBank/DDBJ whole genome shotgun (WGS) entry which is preliminary data.</text>
</comment>
<dbReference type="NCBIfam" id="TIGR02426">
    <property type="entry name" value="protocat_pcaB"/>
    <property type="match status" value="1"/>
</dbReference>
<keyword evidence="5" id="KW-1185">Reference proteome</keyword>